<evidence type="ECO:0000313" key="3">
    <source>
        <dbReference type="Proteomes" id="UP001391051"/>
    </source>
</evidence>
<proteinExistence type="predicted"/>
<dbReference type="Pfam" id="PF14087">
    <property type="entry name" value="DUF4267"/>
    <property type="match status" value="1"/>
</dbReference>
<sequence>MLAAPSASRPRFTVYRPSLPPRGPSPAPVSRTARPCTDQALAQGLMRIYGVRNVVINLTLFTAWYRGRRGTQGVGLILGALSK</sequence>
<dbReference type="RefSeq" id="XP_066702755.1">
    <property type="nucleotide sequence ID" value="XM_066840128.1"/>
</dbReference>
<feature type="region of interest" description="Disordered" evidence="1">
    <location>
        <begin position="1"/>
        <end position="34"/>
    </location>
</feature>
<evidence type="ECO:0000256" key="1">
    <source>
        <dbReference type="SAM" id="MobiDB-lite"/>
    </source>
</evidence>
<keyword evidence="3" id="KW-1185">Reference proteome</keyword>
<dbReference type="Proteomes" id="UP001391051">
    <property type="component" value="Unassembled WGS sequence"/>
</dbReference>
<name>A0ABR1QLI4_9PEZI</name>
<reference evidence="2 3" key="1">
    <citation type="submission" date="2023-01" db="EMBL/GenBank/DDBJ databases">
        <title>Analysis of 21 Apiospora genomes using comparative genomics revels a genus with tremendous synthesis potential of carbohydrate active enzymes and secondary metabolites.</title>
        <authorList>
            <person name="Sorensen T."/>
        </authorList>
    </citation>
    <scope>NUCLEOTIDE SEQUENCE [LARGE SCALE GENOMIC DNA]</scope>
    <source>
        <strain evidence="2 3">CBS 24483</strain>
    </source>
</reference>
<protein>
    <submittedName>
        <fullName evidence="2">Uncharacterized protein</fullName>
    </submittedName>
</protein>
<organism evidence="2 3">
    <name type="scientific">Apiospora aurea</name>
    <dbReference type="NCBI Taxonomy" id="335848"/>
    <lineage>
        <taxon>Eukaryota</taxon>
        <taxon>Fungi</taxon>
        <taxon>Dikarya</taxon>
        <taxon>Ascomycota</taxon>
        <taxon>Pezizomycotina</taxon>
        <taxon>Sordariomycetes</taxon>
        <taxon>Xylariomycetidae</taxon>
        <taxon>Amphisphaeriales</taxon>
        <taxon>Apiosporaceae</taxon>
        <taxon>Apiospora</taxon>
    </lineage>
</organism>
<evidence type="ECO:0000313" key="2">
    <source>
        <dbReference type="EMBL" id="KAK7959052.1"/>
    </source>
</evidence>
<dbReference type="GeneID" id="92073190"/>
<accession>A0ABR1QLI4</accession>
<dbReference type="InterPro" id="IPR025363">
    <property type="entry name" value="DUF4267"/>
</dbReference>
<dbReference type="EMBL" id="JAQQWE010000003">
    <property type="protein sequence ID" value="KAK7959052.1"/>
    <property type="molecule type" value="Genomic_DNA"/>
</dbReference>
<feature type="compositionally biased region" description="Pro residues" evidence="1">
    <location>
        <begin position="18"/>
        <end position="27"/>
    </location>
</feature>
<gene>
    <name evidence="2" type="ORF">PG986_003906</name>
</gene>
<comment type="caution">
    <text evidence="2">The sequence shown here is derived from an EMBL/GenBank/DDBJ whole genome shotgun (WGS) entry which is preliminary data.</text>
</comment>